<sequence>MGFKEKKSLNKHLPVNSEHRKYMCDVCDKRFKMKGS</sequence>
<protein>
    <submittedName>
        <fullName evidence="1">Uncharacterized protein</fullName>
    </submittedName>
</protein>
<reference evidence="1" key="1">
    <citation type="submission" date="2020-11" db="EMBL/GenBank/DDBJ databases">
        <authorList>
            <person name="Tran Van P."/>
        </authorList>
    </citation>
    <scope>NUCLEOTIDE SEQUENCE</scope>
</reference>
<gene>
    <name evidence="1" type="ORF">TSIB3V08_LOCUS13556</name>
</gene>
<dbReference type="Gene3D" id="3.30.160.60">
    <property type="entry name" value="Classic Zinc Finger"/>
    <property type="match status" value="1"/>
</dbReference>
<name>A0A7R9BBQ4_TIMSH</name>
<dbReference type="EMBL" id="OC028449">
    <property type="protein sequence ID" value="CAD7269556.1"/>
    <property type="molecule type" value="Genomic_DNA"/>
</dbReference>
<dbReference type="SUPFAM" id="SSF57667">
    <property type="entry name" value="beta-beta-alpha zinc fingers"/>
    <property type="match status" value="1"/>
</dbReference>
<dbReference type="AlphaFoldDB" id="A0A7R9BBQ4"/>
<organism evidence="1">
    <name type="scientific">Timema shepardi</name>
    <name type="common">Walking stick</name>
    <dbReference type="NCBI Taxonomy" id="629360"/>
    <lineage>
        <taxon>Eukaryota</taxon>
        <taxon>Metazoa</taxon>
        <taxon>Ecdysozoa</taxon>
        <taxon>Arthropoda</taxon>
        <taxon>Hexapoda</taxon>
        <taxon>Insecta</taxon>
        <taxon>Pterygota</taxon>
        <taxon>Neoptera</taxon>
        <taxon>Polyneoptera</taxon>
        <taxon>Phasmatodea</taxon>
        <taxon>Timematodea</taxon>
        <taxon>Timematoidea</taxon>
        <taxon>Timematidae</taxon>
        <taxon>Timema</taxon>
    </lineage>
</organism>
<proteinExistence type="predicted"/>
<accession>A0A7R9BBQ4</accession>
<dbReference type="InterPro" id="IPR036236">
    <property type="entry name" value="Znf_C2H2_sf"/>
</dbReference>
<evidence type="ECO:0000313" key="1">
    <source>
        <dbReference type="EMBL" id="CAD7269556.1"/>
    </source>
</evidence>